<sequence>MDLSTHHLPEDLGSAGLADVAGVVAHELEHGWLLWVPSTEEQWLGRRRAIGRPEVVAVLEYARRHECDYVLFDSDAEPVSELPMCTW</sequence>
<reference evidence="2 3" key="1">
    <citation type="submission" date="2019-02" db="EMBL/GenBank/DDBJ databases">
        <title>Draft genome sequences of novel Actinobacteria.</title>
        <authorList>
            <person name="Sahin N."/>
            <person name="Ay H."/>
            <person name="Saygin H."/>
        </authorList>
    </citation>
    <scope>NUCLEOTIDE SEQUENCE [LARGE SCALE GENOMIC DNA]</scope>
    <source>
        <strain evidence="2 3">JCM 30529</strain>
    </source>
</reference>
<protein>
    <recommendedName>
        <fullName evidence="1">DUF5983 domain-containing protein</fullName>
    </recommendedName>
</protein>
<evidence type="ECO:0000259" key="1">
    <source>
        <dbReference type="Pfam" id="PF19419"/>
    </source>
</evidence>
<evidence type="ECO:0000313" key="3">
    <source>
        <dbReference type="Proteomes" id="UP000295626"/>
    </source>
</evidence>
<dbReference type="Proteomes" id="UP000295626">
    <property type="component" value="Unassembled WGS sequence"/>
</dbReference>
<feature type="domain" description="DUF5983" evidence="1">
    <location>
        <begin position="1"/>
        <end position="87"/>
    </location>
</feature>
<dbReference type="Pfam" id="PF19419">
    <property type="entry name" value="DUF5983"/>
    <property type="match status" value="1"/>
</dbReference>
<organism evidence="2 3">
    <name type="scientific">Micromonospora fluostatini</name>
    <dbReference type="NCBI Taxonomy" id="1629071"/>
    <lineage>
        <taxon>Bacteria</taxon>
        <taxon>Bacillati</taxon>
        <taxon>Actinomycetota</taxon>
        <taxon>Actinomycetes</taxon>
        <taxon>Micromonosporales</taxon>
        <taxon>Micromonosporaceae</taxon>
        <taxon>Micromonospora</taxon>
    </lineage>
</organism>
<proteinExistence type="predicted"/>
<keyword evidence="3" id="KW-1185">Reference proteome</keyword>
<evidence type="ECO:0000313" key="2">
    <source>
        <dbReference type="EMBL" id="TDC02657.1"/>
    </source>
</evidence>
<gene>
    <name evidence="2" type="ORF">E1091_00200</name>
</gene>
<dbReference type="InterPro" id="IPR046025">
    <property type="entry name" value="DUF5983"/>
</dbReference>
<dbReference type="EMBL" id="SMKE01000002">
    <property type="protein sequence ID" value="TDC02657.1"/>
    <property type="molecule type" value="Genomic_DNA"/>
</dbReference>
<name>A0ABY2DN24_9ACTN</name>
<accession>A0ABY2DN24</accession>
<comment type="caution">
    <text evidence="2">The sequence shown here is derived from an EMBL/GenBank/DDBJ whole genome shotgun (WGS) entry which is preliminary data.</text>
</comment>